<dbReference type="SUPFAM" id="SSF102114">
    <property type="entry name" value="Radical SAM enzymes"/>
    <property type="match status" value="1"/>
</dbReference>
<dbReference type="NCBIfam" id="TIGR03994">
    <property type="entry name" value="rSAM_HemZ"/>
    <property type="match status" value="1"/>
</dbReference>
<evidence type="ECO:0000313" key="2">
    <source>
        <dbReference type="EMBL" id="MCX7570323.1"/>
    </source>
</evidence>
<gene>
    <name evidence="2" type="primary">hemZ</name>
    <name evidence="2" type="ORF">OS242_10140</name>
</gene>
<dbReference type="PANTHER" id="PTHR13932:SF1">
    <property type="entry name" value="OXYGEN-INDEPENDENT COPROPORPHYRINOGEN-III OXIDASE-LIKE PROTEIN HEMZ"/>
    <property type="match status" value="1"/>
</dbReference>
<evidence type="ECO:0000313" key="3">
    <source>
        <dbReference type="Proteomes" id="UP001208017"/>
    </source>
</evidence>
<dbReference type="CDD" id="cd01335">
    <property type="entry name" value="Radical_SAM"/>
    <property type="match status" value="1"/>
</dbReference>
<dbReference type="SFLD" id="SFLDF00310">
    <property type="entry name" value="oxygen-independent_coproporphy"/>
    <property type="match status" value="1"/>
</dbReference>
<comment type="caution">
    <text evidence="2">The sequence shown here is derived from an EMBL/GenBank/DDBJ whole genome shotgun (WGS) entry which is preliminary data.</text>
</comment>
<dbReference type="EC" id="1.3.98.3" evidence="2"/>
<dbReference type="EMBL" id="JAPMLT010000004">
    <property type="protein sequence ID" value="MCX7570323.1"/>
    <property type="molecule type" value="Genomic_DNA"/>
</dbReference>
<reference evidence="2 3" key="1">
    <citation type="submission" date="2022-11" db="EMBL/GenBank/DDBJ databases">
        <title>Study of microbial diversity in lake waters.</title>
        <authorList>
            <person name="Zhang J."/>
        </authorList>
    </citation>
    <scope>NUCLEOTIDE SEQUENCE [LARGE SCALE GENOMIC DNA]</scope>
    <source>
        <strain evidence="2 3">DT12</strain>
    </source>
</reference>
<dbReference type="InterPro" id="IPR023995">
    <property type="entry name" value="HemZ"/>
</dbReference>
<proteinExistence type="predicted"/>
<evidence type="ECO:0000259" key="1">
    <source>
        <dbReference type="PROSITE" id="PS51918"/>
    </source>
</evidence>
<dbReference type="Proteomes" id="UP001208017">
    <property type="component" value="Unassembled WGS sequence"/>
</dbReference>
<organism evidence="2 3">
    <name type="scientific">Tumebacillus lacus</name>
    <dbReference type="NCBI Taxonomy" id="2995335"/>
    <lineage>
        <taxon>Bacteria</taxon>
        <taxon>Bacillati</taxon>
        <taxon>Bacillota</taxon>
        <taxon>Bacilli</taxon>
        <taxon>Bacillales</taxon>
        <taxon>Alicyclobacillaceae</taxon>
        <taxon>Tumebacillus</taxon>
    </lineage>
</organism>
<dbReference type="InterPro" id="IPR034505">
    <property type="entry name" value="Coproporphyrinogen-III_oxidase"/>
</dbReference>
<protein>
    <submittedName>
        <fullName evidence="2">Coproporphyrinogen dehydrogenase HemZ</fullName>
        <ecNumber evidence="2">1.3.98.3</ecNumber>
    </submittedName>
</protein>
<dbReference type="GO" id="GO:0051989">
    <property type="term" value="F:coproporphyrinogen dehydrogenase activity"/>
    <property type="evidence" value="ECO:0007669"/>
    <property type="project" value="UniProtKB-EC"/>
</dbReference>
<dbReference type="RefSeq" id="WP_267151570.1">
    <property type="nucleotide sequence ID" value="NZ_JAPMLT010000004.1"/>
</dbReference>
<sequence>MRMFLDPGNPNYQSDTERLVYLFFEEDEVTFEEQDEVALHIRCRIEEQGHDYIDACAELIDKRNGQRYQSRYRKPILAGADEPERVRRGRQAVLRVLHDVLADATGEGQPWGILSGVRPLKLVHMMREEGKSDAEIGHRLIDEFRITPDRVELLLEIEAAQAKTVPDLYRIDKEVSIYIGIPFCPTHCAYCTFPAYSMEDKATYAPSFLDAMEKEFVAIGGFLQEHHIPVTSIYLGGGTPTSLMAPELTRVMEALYRHIPDSDKWREFTVEAGRPDTITPERVEVMRKYGVNRITVNPQTFKAETLKTIGRGHTPDIVDKRFHMVREAGFENINMDMIIGLPNETVEDVRYTRERLEALMPDSVTVHTLQFKRTAVLNKERETAGIPSTPVVRQMMRETNEWARGLGYHPYYVYRSKDILGNLENIGYAMPGKESVYNVCIMEERQTIIGLGGGASTKLYHGGGHLKHVYNAKEPKAYVDNVDAMIEKKLKALREVFTPSSDAAPRPV</sequence>
<dbReference type="Pfam" id="PF04055">
    <property type="entry name" value="Radical_SAM"/>
    <property type="match status" value="1"/>
</dbReference>
<dbReference type="SMART" id="SM00729">
    <property type="entry name" value="Elp3"/>
    <property type="match status" value="1"/>
</dbReference>
<dbReference type="InterPro" id="IPR007197">
    <property type="entry name" value="rSAM"/>
</dbReference>
<name>A0ABT3X2Y0_9BACL</name>
<dbReference type="InterPro" id="IPR023404">
    <property type="entry name" value="rSAM_horseshoe"/>
</dbReference>
<dbReference type="InterPro" id="IPR058240">
    <property type="entry name" value="rSAM_sf"/>
</dbReference>
<dbReference type="PANTHER" id="PTHR13932">
    <property type="entry name" value="COPROPORPHYRINIGEN III OXIDASE"/>
    <property type="match status" value="1"/>
</dbReference>
<dbReference type="PROSITE" id="PS51918">
    <property type="entry name" value="RADICAL_SAM"/>
    <property type="match status" value="1"/>
</dbReference>
<accession>A0ABT3X2Y0</accession>
<dbReference type="Gene3D" id="3.80.30.20">
    <property type="entry name" value="tm_1862 like domain"/>
    <property type="match status" value="1"/>
</dbReference>
<keyword evidence="2" id="KW-0560">Oxidoreductase</keyword>
<dbReference type="SFLD" id="SFLDG01082">
    <property type="entry name" value="B12-binding_domain_containing"/>
    <property type="match status" value="1"/>
</dbReference>
<feature type="domain" description="Radical SAM core" evidence="1">
    <location>
        <begin position="169"/>
        <end position="409"/>
    </location>
</feature>
<dbReference type="SFLD" id="SFLDG01065">
    <property type="entry name" value="anaerobic_coproporphyrinogen-I"/>
    <property type="match status" value="1"/>
</dbReference>
<keyword evidence="3" id="KW-1185">Reference proteome</keyword>
<dbReference type="SFLD" id="SFLDS00029">
    <property type="entry name" value="Radical_SAM"/>
    <property type="match status" value="1"/>
</dbReference>
<dbReference type="InterPro" id="IPR006638">
    <property type="entry name" value="Elp3/MiaA/NifB-like_rSAM"/>
</dbReference>